<dbReference type="GO" id="GO:0016020">
    <property type="term" value="C:membrane"/>
    <property type="evidence" value="ECO:0007669"/>
    <property type="project" value="TreeGrafter"/>
</dbReference>
<evidence type="ECO:0000256" key="4">
    <source>
        <dbReference type="ARBA" id="ARBA00023136"/>
    </source>
</evidence>
<keyword evidence="8" id="KW-1185">Reference proteome</keyword>
<evidence type="ECO:0000256" key="5">
    <source>
        <dbReference type="ARBA" id="ARBA00029433"/>
    </source>
</evidence>
<dbReference type="STRING" id="698757.Pogu_2789"/>
<dbReference type="GO" id="GO:0006614">
    <property type="term" value="P:SRP-dependent cotranslational protein targeting to membrane"/>
    <property type="evidence" value="ECO:0007669"/>
    <property type="project" value="InterPro"/>
</dbReference>
<dbReference type="Pfam" id="PF00448">
    <property type="entry name" value="SRP54"/>
    <property type="match status" value="1"/>
</dbReference>
<feature type="domain" description="SRP54-type proteins GTP-binding" evidence="6">
    <location>
        <begin position="28"/>
        <end position="117"/>
    </location>
</feature>
<protein>
    <submittedName>
        <fullName evidence="7">Signal recognition particle GTPase</fullName>
    </submittedName>
</protein>
<proteinExistence type="inferred from homology"/>
<dbReference type="SUPFAM" id="SSF52540">
    <property type="entry name" value="P-loop containing nucleoside triphosphate hydrolases"/>
    <property type="match status" value="1"/>
</dbReference>
<dbReference type="GO" id="GO:0005525">
    <property type="term" value="F:GTP binding"/>
    <property type="evidence" value="ECO:0007669"/>
    <property type="project" value="UniProtKB-KW"/>
</dbReference>
<dbReference type="KEGG" id="pog:Pogu_2789"/>
<evidence type="ECO:0000313" key="8">
    <source>
        <dbReference type="Proteomes" id="UP000009062"/>
    </source>
</evidence>
<accession>H6QC24</accession>
<keyword evidence="3" id="KW-0342">GTP-binding</keyword>
<evidence type="ECO:0000256" key="3">
    <source>
        <dbReference type="ARBA" id="ARBA00023134"/>
    </source>
</evidence>
<evidence type="ECO:0000256" key="2">
    <source>
        <dbReference type="ARBA" id="ARBA00022741"/>
    </source>
</evidence>
<dbReference type="GO" id="GO:0003924">
    <property type="term" value="F:GTPase activity"/>
    <property type="evidence" value="ECO:0007669"/>
    <property type="project" value="TreeGrafter"/>
</dbReference>
<evidence type="ECO:0000313" key="7">
    <source>
        <dbReference type="EMBL" id="AFA40816.1"/>
    </source>
</evidence>
<dbReference type="GO" id="GO:0012505">
    <property type="term" value="C:endomembrane system"/>
    <property type="evidence" value="ECO:0007669"/>
    <property type="project" value="UniProtKB-SubCell"/>
</dbReference>
<gene>
    <name evidence="7" type="ordered locus">Pogu_2789</name>
</gene>
<dbReference type="GO" id="GO:0005047">
    <property type="term" value="F:signal recognition particle binding"/>
    <property type="evidence" value="ECO:0007669"/>
    <property type="project" value="TreeGrafter"/>
</dbReference>
<dbReference type="PANTHER" id="PTHR43134">
    <property type="entry name" value="SIGNAL RECOGNITION PARTICLE RECEPTOR SUBUNIT ALPHA"/>
    <property type="match status" value="1"/>
</dbReference>
<name>H6QC24_PYROT</name>
<organism evidence="7 8">
    <name type="scientific">Pyrobaculum oguniense (strain DSM 13380 / JCM 10595 / TE7)</name>
    <dbReference type="NCBI Taxonomy" id="698757"/>
    <lineage>
        <taxon>Archaea</taxon>
        <taxon>Thermoproteota</taxon>
        <taxon>Thermoprotei</taxon>
        <taxon>Thermoproteales</taxon>
        <taxon>Thermoproteaceae</taxon>
        <taxon>Pyrobaculum</taxon>
    </lineage>
</organism>
<dbReference type="SMART" id="SM00962">
    <property type="entry name" value="SRP54"/>
    <property type="match status" value="1"/>
</dbReference>
<dbReference type="PANTHER" id="PTHR43134:SF1">
    <property type="entry name" value="SIGNAL RECOGNITION PARTICLE RECEPTOR SUBUNIT ALPHA"/>
    <property type="match status" value="1"/>
</dbReference>
<dbReference type="HOGENOM" id="CLU_2079518_0_0_2"/>
<dbReference type="AlphaFoldDB" id="H6QC24"/>
<reference evidence="7 8" key="1">
    <citation type="journal article" date="2012" name="Stand. Genomic Sci.">
        <title>Complete genome sequence of Pyrobaculum oguniense.</title>
        <authorList>
            <person name="Bernick D.L."/>
            <person name="Karplus K."/>
            <person name="Lui L.M."/>
            <person name="Coker J.K."/>
            <person name="Murphy J.N."/>
            <person name="Chan P.P."/>
            <person name="Cozen A.E."/>
            <person name="Lowe T.M."/>
        </authorList>
    </citation>
    <scope>NUCLEOTIDE SEQUENCE [LARGE SCALE GENOMIC DNA]</scope>
    <source>
        <strain evidence="7 8">TE7</strain>
    </source>
</reference>
<sequence length="117" mass="12906">MPSSAYSATSPDLDFYQDSKNKLETARPVVMMFPGPYCCHKTTTLAKLAYHLQEREVQGNGAADTFRAGAREQLEGHGRRVGFKVIGGPHDAVQHARAKGYHYVLIDTAGRMHADKT</sequence>
<comment type="similarity">
    <text evidence="1">Belongs to the GTP-binding SRP family.</text>
</comment>
<dbReference type="Gene3D" id="3.40.50.300">
    <property type="entry name" value="P-loop containing nucleotide triphosphate hydrolases"/>
    <property type="match status" value="1"/>
</dbReference>
<evidence type="ECO:0000259" key="6">
    <source>
        <dbReference type="SMART" id="SM00962"/>
    </source>
</evidence>
<keyword evidence="2" id="KW-0547">Nucleotide-binding</keyword>
<evidence type="ECO:0000256" key="1">
    <source>
        <dbReference type="ARBA" id="ARBA00008531"/>
    </source>
</evidence>
<dbReference type="EMBL" id="CP003316">
    <property type="protein sequence ID" value="AFA40816.1"/>
    <property type="molecule type" value="Genomic_DNA"/>
</dbReference>
<dbReference type="Proteomes" id="UP000009062">
    <property type="component" value="Chromosome"/>
</dbReference>
<keyword evidence="4" id="KW-0472">Membrane</keyword>
<dbReference type="InterPro" id="IPR000897">
    <property type="entry name" value="SRP54_GTPase_dom"/>
</dbReference>
<comment type="subcellular location">
    <subcellularLocation>
        <location evidence="5">Endomembrane system</location>
        <topology evidence="5">Peripheral membrane protein</topology>
        <orientation evidence="5">Cytoplasmic side</orientation>
    </subcellularLocation>
</comment>
<dbReference type="InterPro" id="IPR027417">
    <property type="entry name" value="P-loop_NTPase"/>
</dbReference>
<dbReference type="eggNOG" id="arCOG01227">
    <property type="taxonomic scope" value="Archaea"/>
</dbReference>